<evidence type="ECO:0000313" key="1">
    <source>
        <dbReference type="EMBL" id="KLV11748.1"/>
    </source>
</evidence>
<keyword evidence="2" id="KW-1185">Reference proteome</keyword>
<dbReference type="OrthoDB" id="5828134at2"/>
<organism evidence="1 2">
    <name type="scientific">Photobacterium ganghwense</name>
    <dbReference type="NCBI Taxonomy" id="320778"/>
    <lineage>
        <taxon>Bacteria</taxon>
        <taxon>Pseudomonadati</taxon>
        <taxon>Pseudomonadota</taxon>
        <taxon>Gammaproteobacteria</taxon>
        <taxon>Vibrionales</taxon>
        <taxon>Vibrionaceae</taxon>
        <taxon>Photobacterium</taxon>
    </lineage>
</organism>
<gene>
    <name evidence="1" type="ORF">ABT57_00370</name>
</gene>
<comment type="caution">
    <text evidence="1">The sequence shown here is derived from an EMBL/GenBank/DDBJ whole genome shotgun (WGS) entry which is preliminary data.</text>
</comment>
<evidence type="ECO:0000313" key="2">
    <source>
        <dbReference type="Proteomes" id="UP000035909"/>
    </source>
</evidence>
<dbReference type="Proteomes" id="UP000035909">
    <property type="component" value="Unassembled WGS sequence"/>
</dbReference>
<name>A0A0J1HJG9_9GAMM</name>
<protein>
    <submittedName>
        <fullName evidence="1">Uncharacterized protein</fullName>
    </submittedName>
</protein>
<sequence>MNQPLKIGKDTLLDINSVEYQWIRSLASDGNSPGQINDVIQRCLGGNPDLADTMRQVAMRQVPINQLLRCLTAMPERP</sequence>
<dbReference type="PATRIC" id="fig|320778.3.peg.76"/>
<dbReference type="RefSeq" id="WP_047883207.1">
    <property type="nucleotide sequence ID" value="NZ_CP071325.1"/>
</dbReference>
<reference evidence="1 2" key="1">
    <citation type="submission" date="2015-05" db="EMBL/GenBank/DDBJ databases">
        <title>Photobacterium galathea sp. nov.</title>
        <authorList>
            <person name="Machado H."/>
            <person name="Gram L."/>
        </authorList>
    </citation>
    <scope>NUCLEOTIDE SEQUENCE [LARGE SCALE GENOMIC DNA]</scope>
    <source>
        <strain evidence="1 2">DSM 22954</strain>
    </source>
</reference>
<proteinExistence type="predicted"/>
<accession>A0A0J1HJG9</accession>
<dbReference type="EMBL" id="LDOU01000001">
    <property type="protein sequence ID" value="KLV11748.1"/>
    <property type="molecule type" value="Genomic_DNA"/>
</dbReference>
<dbReference type="AlphaFoldDB" id="A0A0J1HJG9"/>